<sequence>MLDVLLPNQALQQELYPVTIVDRYSKSVLILMTSMVEEPGLMLPSDNKHKHLRNHSDDDLLNDDRRDYSRYDDDLMNDNREYRDTRSRNCRHTNNSNSLLQRVGKPPVSTFSRAPTESPPASPGSTSSSSVENRYGTQPTSLTDSNYQRAKKVRYRLPLPKQRILYPLPASVPKNAPYRGLPWCTLCGIFHERTEHPITNTCPYYKSGYFDKYYYSLRYFKPVAYRQFFLTVSEKKKLAAKGEYPDNVDFNDDGEYIPERYIIRE</sequence>
<dbReference type="Proteomes" id="UP001165064">
    <property type="component" value="Unassembled WGS sequence"/>
</dbReference>
<name>A0ACB5TPV9_AMBMO</name>
<protein>
    <submittedName>
        <fullName evidence="1">Unnamed protein product</fullName>
    </submittedName>
</protein>
<reference evidence="1" key="1">
    <citation type="submission" date="2023-04" db="EMBL/GenBank/DDBJ databases">
        <title>Ambrosiozyma monospora NBRC 10751.</title>
        <authorList>
            <person name="Ichikawa N."/>
            <person name="Sato H."/>
            <person name="Tonouchi N."/>
        </authorList>
    </citation>
    <scope>NUCLEOTIDE SEQUENCE</scope>
    <source>
        <strain evidence="1">NBRC 10751</strain>
    </source>
</reference>
<comment type="caution">
    <text evidence="1">The sequence shown here is derived from an EMBL/GenBank/DDBJ whole genome shotgun (WGS) entry which is preliminary data.</text>
</comment>
<keyword evidence="2" id="KW-1185">Reference proteome</keyword>
<proteinExistence type="predicted"/>
<evidence type="ECO:0000313" key="2">
    <source>
        <dbReference type="Proteomes" id="UP001165064"/>
    </source>
</evidence>
<accession>A0ACB5TPV9</accession>
<dbReference type="EMBL" id="BSXS01008518">
    <property type="protein sequence ID" value="GME92775.1"/>
    <property type="molecule type" value="Genomic_DNA"/>
</dbReference>
<gene>
    <name evidence="1" type="ORF">Amon02_000916000</name>
</gene>
<organism evidence="1 2">
    <name type="scientific">Ambrosiozyma monospora</name>
    <name type="common">Yeast</name>
    <name type="synonym">Endomycopsis monosporus</name>
    <dbReference type="NCBI Taxonomy" id="43982"/>
    <lineage>
        <taxon>Eukaryota</taxon>
        <taxon>Fungi</taxon>
        <taxon>Dikarya</taxon>
        <taxon>Ascomycota</taxon>
        <taxon>Saccharomycotina</taxon>
        <taxon>Pichiomycetes</taxon>
        <taxon>Pichiales</taxon>
        <taxon>Pichiaceae</taxon>
        <taxon>Ambrosiozyma</taxon>
    </lineage>
</organism>
<evidence type="ECO:0000313" key="1">
    <source>
        <dbReference type="EMBL" id="GME92775.1"/>
    </source>
</evidence>